<evidence type="ECO:0000313" key="15">
    <source>
        <dbReference type="EMBL" id="MBB5030748.1"/>
    </source>
</evidence>
<dbReference type="AlphaFoldDB" id="A0A7W7Y6Z4"/>
<dbReference type="Pfam" id="PF07715">
    <property type="entry name" value="Plug"/>
    <property type="match status" value="1"/>
</dbReference>
<evidence type="ECO:0000256" key="1">
    <source>
        <dbReference type="ARBA" id="ARBA00004571"/>
    </source>
</evidence>
<dbReference type="Gene3D" id="2.40.170.20">
    <property type="entry name" value="TonB-dependent receptor, beta-barrel domain"/>
    <property type="match status" value="1"/>
</dbReference>
<protein>
    <submittedName>
        <fullName evidence="15">Outer membrane receptor protein involved in Fe transport</fullName>
    </submittedName>
</protein>
<dbReference type="GO" id="GO:0044718">
    <property type="term" value="P:siderophore transmembrane transport"/>
    <property type="evidence" value="ECO:0007669"/>
    <property type="project" value="TreeGrafter"/>
</dbReference>
<dbReference type="Gene3D" id="2.170.130.10">
    <property type="entry name" value="TonB-dependent receptor, plug domain"/>
    <property type="match status" value="1"/>
</dbReference>
<dbReference type="Pfam" id="PF00593">
    <property type="entry name" value="TonB_dep_Rec_b-barrel"/>
    <property type="match status" value="1"/>
</dbReference>
<comment type="subcellular location">
    <subcellularLocation>
        <location evidence="1 10">Cell outer membrane</location>
        <topology evidence="1 10">Multi-pass membrane protein</topology>
    </subcellularLocation>
</comment>
<keyword evidence="3 10" id="KW-1134">Transmembrane beta strand</keyword>
<feature type="domain" description="TonB-dependent receptor plug" evidence="14">
    <location>
        <begin position="55"/>
        <end position="161"/>
    </location>
</feature>
<dbReference type="PANTHER" id="PTHR30069">
    <property type="entry name" value="TONB-DEPENDENT OUTER MEMBRANE RECEPTOR"/>
    <property type="match status" value="1"/>
</dbReference>
<organism evidence="15 16">
    <name type="scientific">Prosthecobacter vanneervenii</name>
    <dbReference type="NCBI Taxonomy" id="48466"/>
    <lineage>
        <taxon>Bacteria</taxon>
        <taxon>Pseudomonadati</taxon>
        <taxon>Verrucomicrobiota</taxon>
        <taxon>Verrucomicrobiia</taxon>
        <taxon>Verrucomicrobiales</taxon>
        <taxon>Verrucomicrobiaceae</taxon>
        <taxon>Prosthecobacter</taxon>
    </lineage>
</organism>
<dbReference type="EMBL" id="JACHIG010000001">
    <property type="protein sequence ID" value="MBB5030748.1"/>
    <property type="molecule type" value="Genomic_DNA"/>
</dbReference>
<comment type="similarity">
    <text evidence="10 11">Belongs to the TonB-dependent receptor family.</text>
</comment>
<keyword evidence="7 10" id="KW-0472">Membrane</keyword>
<evidence type="ECO:0000256" key="5">
    <source>
        <dbReference type="ARBA" id="ARBA00022729"/>
    </source>
</evidence>
<dbReference type="InterPro" id="IPR012910">
    <property type="entry name" value="Plug_dom"/>
</dbReference>
<keyword evidence="5 12" id="KW-0732">Signal</keyword>
<evidence type="ECO:0000256" key="7">
    <source>
        <dbReference type="ARBA" id="ARBA00023136"/>
    </source>
</evidence>
<keyword evidence="16" id="KW-1185">Reference proteome</keyword>
<feature type="chain" id="PRO_5030640740" evidence="12">
    <location>
        <begin position="26"/>
        <end position="733"/>
    </location>
</feature>
<dbReference type="InterPro" id="IPR000531">
    <property type="entry name" value="Beta-barrel_TonB"/>
</dbReference>
<keyword evidence="9 10" id="KW-0998">Cell outer membrane</keyword>
<dbReference type="SUPFAM" id="SSF56935">
    <property type="entry name" value="Porins"/>
    <property type="match status" value="1"/>
</dbReference>
<sequence>MFVSRSYIPALAFSLTALLAVHVHAAEKPKKETEKKEPDELPTVVITASRTATEQKKVPQSTNVVEQKRIEHYQATAPSEMLQEQPGIWVNQVAAQGSPIIRGQMGNKLVYLWDGIRINNGAIFSGPNPFFNQFPIDSVGRMEVVRGAGSVQYGSDAIGGVINVFSKRGEFSESLNVGGDIYSRYGSNNSEMTSAINTHASTKELAFSAGWSAQDVGNYHSSSGPLQPTGFHASGGYANLAWRPVEGHTFRLSWVGNERTDVKSYVQSRLNVNGIPRIYTPLERRGIVKMDYTAEDLGFLSKELKVYGYYQYYDQLRERRVQSATTFNNTITNSDQDVWGVGIQNAATFGENTRLVIGMDYRHENLSSSQVLNSRVLATGVTTISQPAGITPDGTYAVFDTFATLDFKPVDRLLVNMGARYENTHLRSRPEIMDVIPGAGYSLSDLMANKYWNAVTWNVGAVYQVTDSFDLVGNVATGYRTPTYSDLLSAGTPVFSSLTASLPSAMLNPEKSVTYELSARMHTERFKGSLTGYLTQLRDLIVSTTSGTVVIGGVTYNATRNSNSSKGYITGVELALDYQLDKHFSVFNNTTWTYGQNQSQAVPLRFIPPLYGSFGVRFQSEEKKWWVDVSELWAGPLIRHNTSDEIDAGFSTDPALGSPNTTTNLPINPNFQIPGFIVTNIRSGVKVWEQGNSSFSLTLNLNNVFDSKYREAYSQQERQAAGFNVVVGGRLTF</sequence>
<evidence type="ECO:0000256" key="2">
    <source>
        <dbReference type="ARBA" id="ARBA00022448"/>
    </source>
</evidence>
<evidence type="ECO:0000313" key="16">
    <source>
        <dbReference type="Proteomes" id="UP000590740"/>
    </source>
</evidence>
<dbReference type="PANTHER" id="PTHR30069:SF29">
    <property type="entry name" value="HEMOGLOBIN AND HEMOGLOBIN-HAPTOGLOBIN-BINDING PROTEIN 1-RELATED"/>
    <property type="match status" value="1"/>
</dbReference>
<gene>
    <name evidence="15" type="ORF">HNQ65_000302</name>
</gene>
<evidence type="ECO:0000256" key="8">
    <source>
        <dbReference type="ARBA" id="ARBA00023170"/>
    </source>
</evidence>
<dbReference type="Proteomes" id="UP000590740">
    <property type="component" value="Unassembled WGS sequence"/>
</dbReference>
<evidence type="ECO:0000256" key="6">
    <source>
        <dbReference type="ARBA" id="ARBA00023077"/>
    </source>
</evidence>
<reference evidence="15 16" key="1">
    <citation type="submission" date="2020-08" db="EMBL/GenBank/DDBJ databases">
        <title>Genomic Encyclopedia of Type Strains, Phase IV (KMG-IV): sequencing the most valuable type-strain genomes for metagenomic binning, comparative biology and taxonomic classification.</title>
        <authorList>
            <person name="Goeker M."/>
        </authorList>
    </citation>
    <scope>NUCLEOTIDE SEQUENCE [LARGE SCALE GENOMIC DNA]</scope>
    <source>
        <strain evidence="15 16">DSM 12252</strain>
    </source>
</reference>
<evidence type="ECO:0000256" key="10">
    <source>
        <dbReference type="PROSITE-ProRule" id="PRU01360"/>
    </source>
</evidence>
<feature type="signal peptide" evidence="12">
    <location>
        <begin position="1"/>
        <end position="25"/>
    </location>
</feature>
<dbReference type="PROSITE" id="PS52016">
    <property type="entry name" value="TONB_DEPENDENT_REC_3"/>
    <property type="match status" value="1"/>
</dbReference>
<dbReference type="InterPro" id="IPR036942">
    <property type="entry name" value="Beta-barrel_TonB_sf"/>
</dbReference>
<evidence type="ECO:0000256" key="12">
    <source>
        <dbReference type="SAM" id="SignalP"/>
    </source>
</evidence>
<comment type="caution">
    <text evidence="15">The sequence shown here is derived from an EMBL/GenBank/DDBJ whole genome shotgun (WGS) entry which is preliminary data.</text>
</comment>
<evidence type="ECO:0000256" key="9">
    <source>
        <dbReference type="ARBA" id="ARBA00023237"/>
    </source>
</evidence>
<dbReference type="GO" id="GO:0015344">
    <property type="term" value="F:siderophore uptake transmembrane transporter activity"/>
    <property type="evidence" value="ECO:0007669"/>
    <property type="project" value="TreeGrafter"/>
</dbReference>
<feature type="domain" description="TonB-dependent receptor-like beta-barrel" evidence="13">
    <location>
        <begin position="280"/>
        <end position="704"/>
    </location>
</feature>
<dbReference type="InterPro" id="IPR037066">
    <property type="entry name" value="Plug_dom_sf"/>
</dbReference>
<evidence type="ECO:0000256" key="3">
    <source>
        <dbReference type="ARBA" id="ARBA00022452"/>
    </source>
</evidence>
<name>A0A7W7Y6Z4_9BACT</name>
<keyword evidence="8 15" id="KW-0675">Receptor</keyword>
<proteinExistence type="inferred from homology"/>
<accession>A0A7W7Y6Z4</accession>
<keyword evidence="2 10" id="KW-0813">Transport</keyword>
<evidence type="ECO:0000256" key="11">
    <source>
        <dbReference type="RuleBase" id="RU003357"/>
    </source>
</evidence>
<evidence type="ECO:0000259" key="14">
    <source>
        <dbReference type="Pfam" id="PF07715"/>
    </source>
</evidence>
<dbReference type="GO" id="GO:0009279">
    <property type="term" value="C:cell outer membrane"/>
    <property type="evidence" value="ECO:0007669"/>
    <property type="project" value="UniProtKB-SubCell"/>
</dbReference>
<evidence type="ECO:0000259" key="13">
    <source>
        <dbReference type="Pfam" id="PF00593"/>
    </source>
</evidence>
<evidence type="ECO:0000256" key="4">
    <source>
        <dbReference type="ARBA" id="ARBA00022692"/>
    </source>
</evidence>
<dbReference type="InterPro" id="IPR039426">
    <property type="entry name" value="TonB-dep_rcpt-like"/>
</dbReference>
<keyword evidence="4 10" id="KW-0812">Transmembrane</keyword>
<keyword evidence="6 11" id="KW-0798">TonB box</keyword>
<dbReference type="RefSeq" id="WP_184337669.1">
    <property type="nucleotide sequence ID" value="NZ_JACHIG010000001.1"/>
</dbReference>